<gene>
    <name evidence="2" type="ORF">K444DRAFT_626831</name>
</gene>
<feature type="compositionally biased region" description="Basic and acidic residues" evidence="1">
    <location>
        <begin position="53"/>
        <end position="68"/>
    </location>
</feature>
<protein>
    <submittedName>
        <fullName evidence="2">Uncharacterized protein</fullName>
    </submittedName>
</protein>
<accession>A0A2J6TJ95</accession>
<reference evidence="2 3" key="1">
    <citation type="submission" date="2016-04" db="EMBL/GenBank/DDBJ databases">
        <title>A degradative enzymes factory behind the ericoid mycorrhizal symbiosis.</title>
        <authorList>
            <consortium name="DOE Joint Genome Institute"/>
            <person name="Martino E."/>
            <person name="Morin E."/>
            <person name="Grelet G."/>
            <person name="Kuo A."/>
            <person name="Kohler A."/>
            <person name="Daghino S."/>
            <person name="Barry K."/>
            <person name="Choi C."/>
            <person name="Cichocki N."/>
            <person name="Clum A."/>
            <person name="Copeland A."/>
            <person name="Hainaut M."/>
            <person name="Haridas S."/>
            <person name="Labutti K."/>
            <person name="Lindquist E."/>
            <person name="Lipzen A."/>
            <person name="Khouja H.-R."/>
            <person name="Murat C."/>
            <person name="Ohm R."/>
            <person name="Olson A."/>
            <person name="Spatafora J."/>
            <person name="Veneault-Fourrey C."/>
            <person name="Henrissat B."/>
            <person name="Grigoriev I."/>
            <person name="Martin F."/>
            <person name="Perotto S."/>
        </authorList>
    </citation>
    <scope>NUCLEOTIDE SEQUENCE [LARGE SCALE GENOMIC DNA]</scope>
    <source>
        <strain evidence="2 3">E</strain>
    </source>
</reference>
<feature type="compositionally biased region" description="Gly residues" evidence="1">
    <location>
        <begin position="234"/>
        <end position="243"/>
    </location>
</feature>
<feature type="region of interest" description="Disordered" evidence="1">
    <location>
        <begin position="1"/>
        <end position="183"/>
    </location>
</feature>
<keyword evidence="3" id="KW-1185">Reference proteome</keyword>
<dbReference type="GeneID" id="36590786"/>
<dbReference type="STRING" id="1095630.A0A2J6TJ95"/>
<feature type="compositionally biased region" description="Low complexity" evidence="1">
    <location>
        <begin position="123"/>
        <end position="158"/>
    </location>
</feature>
<dbReference type="RefSeq" id="XP_024739986.1">
    <property type="nucleotide sequence ID" value="XM_024882709.1"/>
</dbReference>
<dbReference type="OrthoDB" id="3565142at2759"/>
<dbReference type="Proteomes" id="UP000235371">
    <property type="component" value="Unassembled WGS sequence"/>
</dbReference>
<feature type="compositionally biased region" description="Pro residues" evidence="1">
    <location>
        <begin position="112"/>
        <end position="122"/>
    </location>
</feature>
<feature type="compositionally biased region" description="Low complexity" evidence="1">
    <location>
        <begin position="42"/>
        <end position="52"/>
    </location>
</feature>
<feature type="region of interest" description="Disordered" evidence="1">
    <location>
        <begin position="207"/>
        <end position="289"/>
    </location>
</feature>
<sequence length="289" mass="31273">MSGYGSHGSGSGGSRYRAGYDSNSDDNHTGPYYRDVNFYAASRPSRSTSRTSSSDRPHYDYESDEPRGRSCTPSPPPRPGCSTYTSSYTGSYRSNARSPFSSTANRGYRTSSPPPTRAPSPPRQSQSSYSSYSSYSSSSRSAPPPQSSSSARQNSPAPYTYGDEEPDRIPHDPGAWNNYSTTSTREQLISYFVSRGYDRVTAEREVGKEFEAHAPQHRSGLGPGPSRFQEAGGSRNGGGSGSGRGRDPGPDNFSGYRGQGGRDDGIRFDQTYGGPRFGVPPMPGDYRGW</sequence>
<feature type="compositionally biased region" description="Low complexity" evidence="1">
    <location>
        <begin position="82"/>
        <end position="94"/>
    </location>
</feature>
<dbReference type="InParanoid" id="A0A2J6TJ95"/>
<evidence type="ECO:0000313" key="2">
    <source>
        <dbReference type="EMBL" id="PMD63082.1"/>
    </source>
</evidence>
<feature type="compositionally biased region" description="Gly residues" evidence="1">
    <location>
        <begin position="1"/>
        <end position="13"/>
    </location>
</feature>
<evidence type="ECO:0000313" key="3">
    <source>
        <dbReference type="Proteomes" id="UP000235371"/>
    </source>
</evidence>
<feature type="compositionally biased region" description="Polar residues" evidence="1">
    <location>
        <begin position="95"/>
        <end position="105"/>
    </location>
</feature>
<dbReference type="AlphaFoldDB" id="A0A2J6TJ95"/>
<organism evidence="2 3">
    <name type="scientific">Hyaloscypha bicolor E</name>
    <dbReference type="NCBI Taxonomy" id="1095630"/>
    <lineage>
        <taxon>Eukaryota</taxon>
        <taxon>Fungi</taxon>
        <taxon>Dikarya</taxon>
        <taxon>Ascomycota</taxon>
        <taxon>Pezizomycotina</taxon>
        <taxon>Leotiomycetes</taxon>
        <taxon>Helotiales</taxon>
        <taxon>Hyaloscyphaceae</taxon>
        <taxon>Hyaloscypha</taxon>
        <taxon>Hyaloscypha bicolor</taxon>
    </lineage>
</organism>
<dbReference type="EMBL" id="KZ613782">
    <property type="protein sequence ID" value="PMD63082.1"/>
    <property type="molecule type" value="Genomic_DNA"/>
</dbReference>
<proteinExistence type="predicted"/>
<name>A0A2J6TJ95_9HELO</name>
<evidence type="ECO:0000256" key="1">
    <source>
        <dbReference type="SAM" id="MobiDB-lite"/>
    </source>
</evidence>